<proteinExistence type="predicted"/>
<dbReference type="Pfam" id="PF14301">
    <property type="entry name" value="DUF4376"/>
    <property type="match status" value="1"/>
</dbReference>
<name>A0AAE4IXB1_9ENTR</name>
<dbReference type="AlphaFoldDB" id="A0AAE4IXB1"/>
<evidence type="ECO:0000313" key="3">
    <source>
        <dbReference type="Proteomes" id="UP001185068"/>
    </source>
</evidence>
<evidence type="ECO:0000313" key="2">
    <source>
        <dbReference type="EMBL" id="MDR9944708.1"/>
    </source>
</evidence>
<dbReference type="EMBL" id="JALLIR010000001">
    <property type="protein sequence ID" value="MDR9944708.1"/>
    <property type="molecule type" value="Genomic_DNA"/>
</dbReference>
<accession>A0AAE4IXB1</accession>
<gene>
    <name evidence="2" type="ORF">MX989_01170</name>
</gene>
<dbReference type="RefSeq" id="WP_072049129.1">
    <property type="nucleotide sequence ID" value="NZ_JACWFD010000015.1"/>
</dbReference>
<dbReference type="Proteomes" id="UP001185068">
    <property type="component" value="Unassembled WGS sequence"/>
</dbReference>
<evidence type="ECO:0000259" key="1">
    <source>
        <dbReference type="Pfam" id="PF14301"/>
    </source>
</evidence>
<organism evidence="2 3">
    <name type="scientific">Enterobacter sichuanensis</name>
    <dbReference type="NCBI Taxonomy" id="2071710"/>
    <lineage>
        <taxon>Bacteria</taxon>
        <taxon>Pseudomonadati</taxon>
        <taxon>Pseudomonadota</taxon>
        <taxon>Gammaproteobacteria</taxon>
        <taxon>Enterobacterales</taxon>
        <taxon>Enterobacteriaceae</taxon>
        <taxon>Enterobacter</taxon>
        <taxon>Enterobacter cloacae complex</taxon>
    </lineage>
</organism>
<reference evidence="2" key="1">
    <citation type="submission" date="2022-11" db="EMBL/GenBank/DDBJ databases">
        <title>blaNDM-1 and qnrB1 co-producing ST413 Enterobacter.</title>
        <authorList>
            <person name="Halder G."/>
            <person name="Chaudhuri B."/>
            <person name="Dutta S."/>
        </authorList>
    </citation>
    <scope>NUCLEOTIDE SEQUENCE</scope>
    <source>
        <strain evidence="2">PEER684</strain>
    </source>
</reference>
<comment type="caution">
    <text evidence="2">The sequence shown here is derived from an EMBL/GenBank/DDBJ whole genome shotgun (WGS) entry which is preliminary data.</text>
</comment>
<feature type="domain" description="DUF4376" evidence="1">
    <location>
        <begin position="120"/>
        <end position="227"/>
    </location>
</feature>
<protein>
    <submittedName>
        <fullName evidence="2">DUF4376 domain-containing protein</fullName>
    </submittedName>
</protein>
<sequence length="235" mass="26479">MMTFTFSDEPQILSVFNFSPETHEYIGESDAYIAANTGLPLHCTLISPPELVMGLTPVWTGEEWELTEDHRGQIVYNKQNGSQTIIMELGPLPENTTVISPSSTFDRWNGESWQPSMIDVKQAKISEIKSKRDSITSDYIIINGNHFHSDANSRIQQISLTKMGQAKQIPAGLMWQTKNNGLIELTNEIAAQFETVTMDHDMRLFANAQRHIAAVEALEEIQAVIDYDYSTGWQP</sequence>
<dbReference type="InterPro" id="IPR025484">
    <property type="entry name" value="DUF4376"/>
</dbReference>